<dbReference type="GO" id="GO:0003824">
    <property type="term" value="F:catalytic activity"/>
    <property type="evidence" value="ECO:0007669"/>
    <property type="project" value="InterPro"/>
</dbReference>
<dbReference type="Proteomes" id="UP001281410">
    <property type="component" value="Unassembled WGS sequence"/>
</dbReference>
<dbReference type="Pfam" id="PF03372">
    <property type="entry name" value="Exo_endo_phos"/>
    <property type="match status" value="1"/>
</dbReference>
<protein>
    <recommendedName>
        <fullName evidence="1">Endonuclease/exonuclease/phosphatase domain-containing protein</fullName>
    </recommendedName>
</protein>
<dbReference type="Gene3D" id="3.60.10.10">
    <property type="entry name" value="Endonuclease/exonuclease/phosphatase"/>
    <property type="match status" value="1"/>
</dbReference>
<evidence type="ECO:0000313" key="2">
    <source>
        <dbReference type="EMBL" id="KAK3189920.1"/>
    </source>
</evidence>
<organism evidence="2 3">
    <name type="scientific">Dipteronia sinensis</name>
    <dbReference type="NCBI Taxonomy" id="43782"/>
    <lineage>
        <taxon>Eukaryota</taxon>
        <taxon>Viridiplantae</taxon>
        <taxon>Streptophyta</taxon>
        <taxon>Embryophyta</taxon>
        <taxon>Tracheophyta</taxon>
        <taxon>Spermatophyta</taxon>
        <taxon>Magnoliopsida</taxon>
        <taxon>eudicotyledons</taxon>
        <taxon>Gunneridae</taxon>
        <taxon>Pentapetalae</taxon>
        <taxon>rosids</taxon>
        <taxon>malvids</taxon>
        <taxon>Sapindales</taxon>
        <taxon>Sapindaceae</taxon>
        <taxon>Hippocastanoideae</taxon>
        <taxon>Acereae</taxon>
        <taxon>Dipteronia</taxon>
    </lineage>
</organism>
<dbReference type="InterPro" id="IPR052343">
    <property type="entry name" value="Retrotransposon-Effector_Assoc"/>
</dbReference>
<keyword evidence="3" id="KW-1185">Reference proteome</keyword>
<gene>
    <name evidence="2" type="ORF">Dsin_029481</name>
</gene>
<dbReference type="AlphaFoldDB" id="A0AAD9ZT64"/>
<accession>A0AAD9ZT64</accession>
<name>A0AAD9ZT64_9ROSI</name>
<comment type="caution">
    <text evidence="2">The sequence shown here is derived from an EMBL/GenBank/DDBJ whole genome shotgun (WGS) entry which is preliminary data.</text>
</comment>
<sequence length="437" mass="50009">MLVLSWNARGLGRLEKRRVVRSWVTNFKPVLLFIQESKLAVFDSVVIRSLGWTTLSRGMGVEAVGSAGGLISLWNEDLFCGKACTSNSRCIILVGELMELKKMVVVCNIYAANTESGRKELWDFLCREQSSFLFPWVFGGDFNTVFDPSERRGRGCIMSSVICFNSFILSSKVVDIPLLGMQFTWTNHWEKEVLSWFPKLVQRGIHGSLSDHNAIMIGEPKDNWGPSPFRFYNVWIEDKKLMDMAREGWMNCKDHFKNVKWQRPKIFDLPLKGLSIYEKEGLELEFTKEEVLEALNSCDGNKALGLDGMNLSFIQANYEMIEEDFMKFIGEFYYDSSIVRELNCTFVAFIPKCGRMGFMSDYIPISLVGLMYKVLANLLANKIKKVMASIIGEYQMAFVKELQILDSFIVAMEIIHEWKKNKEGGLLSEVGFREGVR</sequence>
<dbReference type="PANTHER" id="PTHR46890:SF48">
    <property type="entry name" value="RNA-DIRECTED DNA POLYMERASE"/>
    <property type="match status" value="1"/>
</dbReference>
<dbReference type="InterPro" id="IPR036691">
    <property type="entry name" value="Endo/exonu/phosph_ase_sf"/>
</dbReference>
<dbReference type="PANTHER" id="PTHR46890">
    <property type="entry name" value="NON-LTR RETROLELEMENT REVERSE TRANSCRIPTASE-LIKE PROTEIN-RELATED"/>
    <property type="match status" value="1"/>
</dbReference>
<feature type="domain" description="Endonuclease/exonuclease/phosphatase" evidence="1">
    <location>
        <begin position="4"/>
        <end position="171"/>
    </location>
</feature>
<dbReference type="SUPFAM" id="SSF56219">
    <property type="entry name" value="DNase I-like"/>
    <property type="match status" value="1"/>
</dbReference>
<dbReference type="InterPro" id="IPR005135">
    <property type="entry name" value="Endo/exonuclease/phosphatase"/>
</dbReference>
<evidence type="ECO:0000313" key="3">
    <source>
        <dbReference type="Proteomes" id="UP001281410"/>
    </source>
</evidence>
<proteinExistence type="predicted"/>
<evidence type="ECO:0000259" key="1">
    <source>
        <dbReference type="Pfam" id="PF03372"/>
    </source>
</evidence>
<dbReference type="EMBL" id="JANJYJ010000009">
    <property type="protein sequence ID" value="KAK3189920.1"/>
    <property type="molecule type" value="Genomic_DNA"/>
</dbReference>
<reference evidence="2" key="1">
    <citation type="journal article" date="2023" name="Plant J.">
        <title>Genome sequences and population genomics provide insights into the demographic history, inbreeding, and mutation load of two 'living fossil' tree species of Dipteronia.</title>
        <authorList>
            <person name="Feng Y."/>
            <person name="Comes H.P."/>
            <person name="Chen J."/>
            <person name="Zhu S."/>
            <person name="Lu R."/>
            <person name="Zhang X."/>
            <person name="Li P."/>
            <person name="Qiu J."/>
            <person name="Olsen K.M."/>
            <person name="Qiu Y."/>
        </authorList>
    </citation>
    <scope>NUCLEOTIDE SEQUENCE</scope>
    <source>
        <strain evidence="2">NBL</strain>
    </source>
</reference>